<dbReference type="PANTHER" id="PTHR30097">
    <property type="entry name" value="CATION EFFLUX SYSTEM PROTEIN CUSB"/>
    <property type="match status" value="1"/>
</dbReference>
<organism evidence="6 7">
    <name type="scientific">Spirosoma foliorum</name>
    <dbReference type="NCBI Taxonomy" id="2710596"/>
    <lineage>
        <taxon>Bacteria</taxon>
        <taxon>Pseudomonadati</taxon>
        <taxon>Bacteroidota</taxon>
        <taxon>Cytophagia</taxon>
        <taxon>Cytophagales</taxon>
        <taxon>Cytophagaceae</taxon>
        <taxon>Spirosoma</taxon>
    </lineage>
</organism>
<comment type="similarity">
    <text evidence="1">Belongs to the membrane fusion protein (MFP) (TC 8.A.1) family.</text>
</comment>
<name>A0A7G5GN70_9BACT</name>
<keyword evidence="2" id="KW-0813">Transport</keyword>
<evidence type="ECO:0000313" key="6">
    <source>
        <dbReference type="EMBL" id="QMW00312.1"/>
    </source>
</evidence>
<dbReference type="SUPFAM" id="SSF111369">
    <property type="entry name" value="HlyD-like secretion proteins"/>
    <property type="match status" value="1"/>
</dbReference>
<dbReference type="FunFam" id="2.40.30.170:FF:000010">
    <property type="entry name" value="Efflux RND transporter periplasmic adaptor subunit"/>
    <property type="match status" value="1"/>
</dbReference>
<sequence length="411" mass="45001">MKKYPFAFVYSLVHNWLRLINDKEVTNLQNQVAVSVVRTDSGRAVGSIHSGAFVIAIGLAVLGGLTSCDSTAQKSEENPASKERQETNLLATAAFDTAKYENARNELNLTGKITFNQDQVVKVFPLVGGHIETLKADLGDYVKKGQTLAVIRSGDLADLEQQNVSAKGQLAVAQKNLQVAEDMTKAGLSSQRELIASQEQLVAAKGEVNRVNERRRIVGGTGAVYIVKAPVSGFIVEKSASQGMELRSDDPENLFTISNLDHVWVLANVYESDLANIKEGDQTTITTLSYPDKVFHGRIDKIFNVLDPDSKTLKVRVTLDNADYRLKPEMFANVSVTYAGQDKRVAIPASAVVFDKNRNFVVMVNRQNQPLVREVDVYKSIGPKTYLSSGLAPGDRVVTNNQLLIYNALGN</sequence>
<dbReference type="Gene3D" id="2.40.30.170">
    <property type="match status" value="1"/>
</dbReference>
<accession>A0A7G5GN70</accession>
<dbReference type="Pfam" id="PF25954">
    <property type="entry name" value="Beta-barrel_RND_2"/>
    <property type="match status" value="1"/>
</dbReference>
<protein>
    <submittedName>
        <fullName evidence="6">Efflux RND transporter periplasmic adaptor subunit</fullName>
    </submittedName>
</protein>
<evidence type="ECO:0000256" key="1">
    <source>
        <dbReference type="ARBA" id="ARBA00009477"/>
    </source>
</evidence>
<dbReference type="GO" id="GO:0022857">
    <property type="term" value="F:transmembrane transporter activity"/>
    <property type="evidence" value="ECO:0007669"/>
    <property type="project" value="InterPro"/>
</dbReference>
<dbReference type="InterPro" id="IPR051909">
    <property type="entry name" value="MFP_Cation_Efflux"/>
</dbReference>
<dbReference type="KEGG" id="sfol:H3H32_20030"/>
<keyword evidence="7" id="KW-1185">Reference proteome</keyword>
<dbReference type="Pfam" id="PF25967">
    <property type="entry name" value="RND-MFP_C"/>
    <property type="match status" value="1"/>
</dbReference>
<evidence type="ECO:0000256" key="2">
    <source>
        <dbReference type="ARBA" id="ARBA00022448"/>
    </source>
</evidence>
<dbReference type="NCBIfam" id="TIGR01730">
    <property type="entry name" value="RND_mfp"/>
    <property type="match status" value="1"/>
</dbReference>
<dbReference type="GO" id="GO:0016020">
    <property type="term" value="C:membrane"/>
    <property type="evidence" value="ECO:0007669"/>
    <property type="project" value="InterPro"/>
</dbReference>
<gene>
    <name evidence="6" type="ORF">H3H32_20030</name>
</gene>
<dbReference type="InterPro" id="IPR006143">
    <property type="entry name" value="RND_pump_MFP"/>
</dbReference>
<feature type="domain" description="CusB-like beta-barrel" evidence="3">
    <location>
        <begin position="263"/>
        <end position="337"/>
    </location>
</feature>
<dbReference type="InterPro" id="IPR058792">
    <property type="entry name" value="Beta-barrel_RND_2"/>
</dbReference>
<dbReference type="PANTHER" id="PTHR30097:SF4">
    <property type="entry name" value="SLR6042 PROTEIN"/>
    <property type="match status" value="1"/>
</dbReference>
<proteinExistence type="inferred from homology"/>
<dbReference type="GO" id="GO:0030313">
    <property type="term" value="C:cell envelope"/>
    <property type="evidence" value="ECO:0007669"/>
    <property type="project" value="TreeGrafter"/>
</dbReference>
<dbReference type="RefSeq" id="WP_182457429.1">
    <property type="nucleotide sequence ID" value="NZ_CP059732.1"/>
</dbReference>
<evidence type="ECO:0000259" key="4">
    <source>
        <dbReference type="Pfam" id="PF25967"/>
    </source>
</evidence>
<dbReference type="Proteomes" id="UP000515369">
    <property type="component" value="Chromosome"/>
</dbReference>
<dbReference type="Gene3D" id="2.40.420.20">
    <property type="match status" value="1"/>
</dbReference>
<reference evidence="6 7" key="1">
    <citation type="submission" date="2020-07" db="EMBL/GenBank/DDBJ databases">
        <title>Spirosoma foliorum sp. nov., isolated from the leaves on the Nejang mountain Korea, Republic of.</title>
        <authorList>
            <person name="Ho H."/>
            <person name="Lee Y.-J."/>
            <person name="Nurcahyanto D.-A."/>
            <person name="Kim S.-G."/>
        </authorList>
    </citation>
    <scope>NUCLEOTIDE SEQUENCE [LARGE SCALE GENOMIC DNA]</scope>
    <source>
        <strain evidence="6 7">PL0136</strain>
    </source>
</reference>
<dbReference type="InterPro" id="IPR058647">
    <property type="entry name" value="BSH_CzcB-like"/>
</dbReference>
<dbReference type="GO" id="GO:0015679">
    <property type="term" value="P:plasma membrane copper ion transport"/>
    <property type="evidence" value="ECO:0007669"/>
    <property type="project" value="TreeGrafter"/>
</dbReference>
<evidence type="ECO:0000313" key="7">
    <source>
        <dbReference type="Proteomes" id="UP000515369"/>
    </source>
</evidence>
<feature type="domain" description="CzcB-like barrel-sandwich hybrid" evidence="5">
    <location>
        <begin position="120"/>
        <end position="259"/>
    </location>
</feature>
<dbReference type="Gene3D" id="2.40.50.100">
    <property type="match status" value="1"/>
</dbReference>
<dbReference type="EMBL" id="CP059732">
    <property type="protein sequence ID" value="QMW00312.1"/>
    <property type="molecule type" value="Genomic_DNA"/>
</dbReference>
<feature type="domain" description="Multidrug resistance protein MdtA-like C-terminal permuted SH3" evidence="4">
    <location>
        <begin position="345"/>
        <end position="400"/>
    </location>
</feature>
<dbReference type="InterPro" id="IPR058627">
    <property type="entry name" value="MdtA-like_C"/>
</dbReference>
<dbReference type="GO" id="GO:0060003">
    <property type="term" value="P:copper ion export"/>
    <property type="evidence" value="ECO:0007669"/>
    <property type="project" value="TreeGrafter"/>
</dbReference>
<dbReference type="Pfam" id="PF25973">
    <property type="entry name" value="BSH_CzcB"/>
    <property type="match status" value="1"/>
</dbReference>
<evidence type="ECO:0000259" key="5">
    <source>
        <dbReference type="Pfam" id="PF25973"/>
    </source>
</evidence>
<dbReference type="AlphaFoldDB" id="A0A7G5GN70"/>
<evidence type="ECO:0000259" key="3">
    <source>
        <dbReference type="Pfam" id="PF25954"/>
    </source>
</evidence>